<evidence type="ECO:0000313" key="4">
    <source>
        <dbReference type="Proteomes" id="UP000031950"/>
    </source>
</evidence>
<dbReference type="RefSeq" id="WP_041121667.1">
    <property type="nucleotide sequence ID" value="NZ_JXRQ01000015.1"/>
</dbReference>
<dbReference type="Proteomes" id="UP000031950">
    <property type="component" value="Unassembled WGS sequence"/>
</dbReference>
<dbReference type="PANTHER" id="PTHR48100">
    <property type="entry name" value="BROAD-SPECIFICITY PHOSPHATASE YOR283W-RELATED"/>
    <property type="match status" value="1"/>
</dbReference>
<organism evidence="3 4">
    <name type="scientific">Jeotgalibacillus alimentarius</name>
    <dbReference type="NCBI Taxonomy" id="135826"/>
    <lineage>
        <taxon>Bacteria</taxon>
        <taxon>Bacillati</taxon>
        <taxon>Bacillota</taxon>
        <taxon>Bacilli</taxon>
        <taxon>Bacillales</taxon>
        <taxon>Caryophanaceae</taxon>
        <taxon>Jeotgalibacillus</taxon>
    </lineage>
</organism>
<evidence type="ECO:0000313" key="3">
    <source>
        <dbReference type="EMBL" id="KIL51560.1"/>
    </source>
</evidence>
<dbReference type="InterPro" id="IPR013078">
    <property type="entry name" value="His_Pase_superF_clade-1"/>
</dbReference>
<dbReference type="OrthoDB" id="9782128at2"/>
<proteinExistence type="predicted"/>
<dbReference type="STRING" id="135826.KP77_10720"/>
<gene>
    <name evidence="3" type="ORF">KP77_10720</name>
</gene>
<feature type="active site" description="Tele-phosphohistidine intermediate" evidence="1">
    <location>
        <position position="8"/>
    </location>
</feature>
<dbReference type="PATRIC" id="fig|135826.4.peg.1067"/>
<dbReference type="Pfam" id="PF00300">
    <property type="entry name" value="His_Phos_1"/>
    <property type="match status" value="1"/>
</dbReference>
<sequence>MELLMIRHGQSEADLLHVHEGRADFSLTKTGEVQAARMSQYVTDNFIPDLIITSPLKRAHQTAIILREYTGCELLIENDLMEFNNGVLAGLTREEALRKYPIPDGGRPIHVPIEGGESELEFRMRAEKALHKICTDYAQYNRIAIVSHGGMISNLLKSLLELPIVTQAAFPTGDTGLHLVEITAEKKIVRFLNRQEHLRYE</sequence>
<name>A0A0C2RMU6_9BACL</name>
<keyword evidence="4" id="KW-1185">Reference proteome</keyword>
<protein>
    <recommendedName>
        <fullName evidence="5">Phosphoglycerate mutase</fullName>
    </recommendedName>
</protein>
<feature type="binding site" evidence="2">
    <location>
        <position position="58"/>
    </location>
    <ligand>
        <name>substrate</name>
    </ligand>
</feature>
<dbReference type="GO" id="GO:0005737">
    <property type="term" value="C:cytoplasm"/>
    <property type="evidence" value="ECO:0007669"/>
    <property type="project" value="TreeGrafter"/>
</dbReference>
<dbReference type="InterPro" id="IPR050275">
    <property type="entry name" value="PGM_Phosphatase"/>
</dbReference>
<dbReference type="SUPFAM" id="SSF53254">
    <property type="entry name" value="Phosphoglycerate mutase-like"/>
    <property type="match status" value="1"/>
</dbReference>
<dbReference type="Gene3D" id="3.40.50.1240">
    <property type="entry name" value="Phosphoglycerate mutase-like"/>
    <property type="match status" value="1"/>
</dbReference>
<reference evidence="3 4" key="1">
    <citation type="submission" date="2015-01" db="EMBL/GenBank/DDBJ databases">
        <title>Genome sequence of Jeotgalibacillus alimentarius.</title>
        <authorList>
            <person name="Goh K.M."/>
            <person name="Chan K.-G."/>
            <person name="Yaakop A.S."/>
            <person name="Ee R."/>
            <person name="Gan H.M."/>
            <person name="Chan C.S."/>
        </authorList>
    </citation>
    <scope>NUCLEOTIDE SEQUENCE [LARGE SCALE GENOMIC DNA]</scope>
    <source>
        <strain evidence="3 4">YKJ-13</strain>
    </source>
</reference>
<accession>A0A0C2RMU6</accession>
<evidence type="ECO:0008006" key="5">
    <source>
        <dbReference type="Google" id="ProtNLM"/>
    </source>
</evidence>
<feature type="active site" description="Proton donor/acceptor" evidence="1">
    <location>
        <position position="82"/>
    </location>
</feature>
<dbReference type="InterPro" id="IPR029033">
    <property type="entry name" value="His_PPase_superfam"/>
</dbReference>
<comment type="caution">
    <text evidence="3">The sequence shown here is derived from an EMBL/GenBank/DDBJ whole genome shotgun (WGS) entry which is preliminary data.</text>
</comment>
<dbReference type="AlphaFoldDB" id="A0A0C2RMU6"/>
<dbReference type="GO" id="GO:0016791">
    <property type="term" value="F:phosphatase activity"/>
    <property type="evidence" value="ECO:0007669"/>
    <property type="project" value="TreeGrafter"/>
</dbReference>
<dbReference type="CDD" id="cd07067">
    <property type="entry name" value="HP_PGM_like"/>
    <property type="match status" value="1"/>
</dbReference>
<evidence type="ECO:0000256" key="2">
    <source>
        <dbReference type="PIRSR" id="PIRSR613078-2"/>
    </source>
</evidence>
<evidence type="ECO:0000256" key="1">
    <source>
        <dbReference type="PIRSR" id="PIRSR613078-1"/>
    </source>
</evidence>
<dbReference type="SMART" id="SM00855">
    <property type="entry name" value="PGAM"/>
    <property type="match status" value="1"/>
</dbReference>
<dbReference type="EMBL" id="JXRQ01000015">
    <property type="protein sequence ID" value="KIL51560.1"/>
    <property type="molecule type" value="Genomic_DNA"/>
</dbReference>
<dbReference type="PANTHER" id="PTHR48100:SF59">
    <property type="entry name" value="ADENOSYLCOBALAMIN_ALPHA-RIBAZOLE PHOSPHATASE"/>
    <property type="match status" value="1"/>
</dbReference>